<gene>
    <name evidence="2" type="ORF">SYV04_11745</name>
</gene>
<evidence type="ECO:0000313" key="3">
    <source>
        <dbReference type="Proteomes" id="UP001291309"/>
    </source>
</evidence>
<organism evidence="2 3">
    <name type="scientific">Hyalangium rubrum</name>
    <dbReference type="NCBI Taxonomy" id="3103134"/>
    <lineage>
        <taxon>Bacteria</taxon>
        <taxon>Pseudomonadati</taxon>
        <taxon>Myxococcota</taxon>
        <taxon>Myxococcia</taxon>
        <taxon>Myxococcales</taxon>
        <taxon>Cystobacterineae</taxon>
        <taxon>Archangiaceae</taxon>
        <taxon>Hyalangium</taxon>
    </lineage>
</organism>
<protein>
    <submittedName>
        <fullName evidence="2">Ig domain-containing protein</fullName>
    </submittedName>
</protein>
<dbReference type="InterPro" id="IPR015919">
    <property type="entry name" value="Cadherin-like_sf"/>
</dbReference>
<dbReference type="SUPFAM" id="SSF49313">
    <property type="entry name" value="Cadherin-like"/>
    <property type="match status" value="1"/>
</dbReference>
<comment type="caution">
    <text evidence="2">The sequence shown here is derived from an EMBL/GenBank/DDBJ whole genome shotgun (WGS) entry which is preliminary data.</text>
</comment>
<keyword evidence="3" id="KW-1185">Reference proteome</keyword>
<dbReference type="InterPro" id="IPR013783">
    <property type="entry name" value="Ig-like_fold"/>
</dbReference>
<dbReference type="Pfam" id="PF05345">
    <property type="entry name" value="He_PIG"/>
    <property type="match status" value="1"/>
</dbReference>
<dbReference type="EMBL" id="JAXIVS010000003">
    <property type="protein sequence ID" value="MDY7227071.1"/>
    <property type="molecule type" value="Genomic_DNA"/>
</dbReference>
<feature type="region of interest" description="Disordered" evidence="1">
    <location>
        <begin position="11"/>
        <end position="66"/>
    </location>
</feature>
<dbReference type="RefSeq" id="WP_321545787.1">
    <property type="nucleotide sequence ID" value="NZ_JAXIVS010000003.1"/>
</dbReference>
<accession>A0ABU5H187</accession>
<dbReference type="Proteomes" id="UP001291309">
    <property type="component" value="Unassembled WGS sequence"/>
</dbReference>
<reference evidence="2 3" key="1">
    <citation type="submission" date="2023-12" db="EMBL/GenBank/DDBJ databases">
        <title>the genome sequence of Hyalangium sp. s54d21.</title>
        <authorList>
            <person name="Zhang X."/>
        </authorList>
    </citation>
    <scope>NUCLEOTIDE SEQUENCE [LARGE SCALE GENOMIC DNA]</scope>
    <source>
        <strain evidence="3">s54d21</strain>
    </source>
</reference>
<evidence type="ECO:0000256" key="1">
    <source>
        <dbReference type="SAM" id="MobiDB-lite"/>
    </source>
</evidence>
<dbReference type="Gene3D" id="2.60.40.10">
    <property type="entry name" value="Immunoglobulins"/>
    <property type="match status" value="1"/>
</dbReference>
<evidence type="ECO:0000313" key="2">
    <source>
        <dbReference type="EMBL" id="MDY7227071.1"/>
    </source>
</evidence>
<name>A0ABU5H187_9BACT</name>
<feature type="compositionally biased region" description="Pro residues" evidence="1">
    <location>
        <begin position="29"/>
        <end position="55"/>
    </location>
</feature>
<sequence>MLVACVVALRCGPSSPDEAGTDSERSGLPLPPIPLAPLPFPALPPPPDAGTPPPSQSKLCAPEGGGTHLAVEGKPLTVTLRCGKGLSTPELRFTVSPLPEGASMDEATGTLSWTPRKDQVAIWSFLITEATTGEAGVLVIAVVDT</sequence>
<proteinExistence type="predicted"/>